<dbReference type="PROSITE" id="PS50977">
    <property type="entry name" value="HTH_TETR_2"/>
    <property type="match status" value="1"/>
</dbReference>
<evidence type="ECO:0000256" key="1">
    <source>
        <dbReference type="ARBA" id="ARBA00023015"/>
    </source>
</evidence>
<dbReference type="PANTHER" id="PTHR30055">
    <property type="entry name" value="HTH-TYPE TRANSCRIPTIONAL REGULATOR RUTR"/>
    <property type="match status" value="1"/>
</dbReference>
<sequence>MQVLKEEVRNRILAAAEKIFYEQDYRSAKLTDIADEADIPVALIYTYFKNKEVLFDTVVAGITEYFTNALEKEEAMESGLPSTRFEKIGAEYVHGLLKNHIKLVILMDKSSGTKHAGAKNRWVERLQLHIEKGAAQFAHGSYDPALFHILSNNYVEGLLEIARHYKNDEWAMEMFTLMNRCYYHGVESL</sequence>
<feature type="DNA-binding region" description="H-T-H motif" evidence="4">
    <location>
        <begin position="29"/>
        <end position="48"/>
    </location>
</feature>
<protein>
    <submittedName>
        <fullName evidence="6">TetR/AcrR family transcriptional regulator</fullName>
    </submittedName>
</protein>
<dbReference type="GO" id="GO:0000976">
    <property type="term" value="F:transcription cis-regulatory region binding"/>
    <property type="evidence" value="ECO:0007669"/>
    <property type="project" value="TreeGrafter"/>
</dbReference>
<dbReference type="Pfam" id="PF00440">
    <property type="entry name" value="TetR_N"/>
    <property type="match status" value="1"/>
</dbReference>
<dbReference type="GO" id="GO:0003700">
    <property type="term" value="F:DNA-binding transcription factor activity"/>
    <property type="evidence" value="ECO:0007669"/>
    <property type="project" value="TreeGrafter"/>
</dbReference>
<accession>A0A6P1Y2Q8</accession>
<dbReference type="InterPro" id="IPR001647">
    <property type="entry name" value="HTH_TetR"/>
</dbReference>
<feature type="domain" description="HTH tetR-type" evidence="5">
    <location>
        <begin position="6"/>
        <end position="66"/>
    </location>
</feature>
<name>A0A6P1Y2Q8_9SPIR</name>
<evidence type="ECO:0000256" key="3">
    <source>
        <dbReference type="ARBA" id="ARBA00023163"/>
    </source>
</evidence>
<evidence type="ECO:0000313" key="7">
    <source>
        <dbReference type="Proteomes" id="UP000464374"/>
    </source>
</evidence>
<dbReference type="AlphaFoldDB" id="A0A6P1Y2Q8"/>
<dbReference type="KEGG" id="trz:GWP43_06765"/>
<dbReference type="EMBL" id="CP048020">
    <property type="protein sequence ID" value="QHX43192.1"/>
    <property type="molecule type" value="Genomic_DNA"/>
</dbReference>
<dbReference type="Gene3D" id="1.10.357.10">
    <property type="entry name" value="Tetracycline Repressor, domain 2"/>
    <property type="match status" value="1"/>
</dbReference>
<dbReference type="RefSeq" id="WP_162663522.1">
    <property type="nucleotide sequence ID" value="NZ_CP048020.1"/>
</dbReference>
<dbReference type="PRINTS" id="PR00455">
    <property type="entry name" value="HTHTETR"/>
</dbReference>
<dbReference type="Proteomes" id="UP000464374">
    <property type="component" value="Chromosome"/>
</dbReference>
<proteinExistence type="predicted"/>
<evidence type="ECO:0000256" key="4">
    <source>
        <dbReference type="PROSITE-ProRule" id="PRU00335"/>
    </source>
</evidence>
<keyword evidence="3" id="KW-0804">Transcription</keyword>
<dbReference type="PANTHER" id="PTHR30055:SF234">
    <property type="entry name" value="HTH-TYPE TRANSCRIPTIONAL REGULATOR BETI"/>
    <property type="match status" value="1"/>
</dbReference>
<evidence type="ECO:0000256" key="2">
    <source>
        <dbReference type="ARBA" id="ARBA00023125"/>
    </source>
</evidence>
<dbReference type="SUPFAM" id="SSF46689">
    <property type="entry name" value="Homeodomain-like"/>
    <property type="match status" value="1"/>
</dbReference>
<organism evidence="6 7">
    <name type="scientific">Treponema vincentii</name>
    <dbReference type="NCBI Taxonomy" id="69710"/>
    <lineage>
        <taxon>Bacteria</taxon>
        <taxon>Pseudomonadati</taxon>
        <taxon>Spirochaetota</taxon>
        <taxon>Spirochaetia</taxon>
        <taxon>Spirochaetales</taxon>
        <taxon>Treponemataceae</taxon>
        <taxon>Treponema</taxon>
    </lineage>
</organism>
<keyword evidence="2 4" id="KW-0238">DNA-binding</keyword>
<evidence type="ECO:0000259" key="5">
    <source>
        <dbReference type="PROSITE" id="PS50977"/>
    </source>
</evidence>
<dbReference type="InterPro" id="IPR050109">
    <property type="entry name" value="HTH-type_TetR-like_transc_reg"/>
</dbReference>
<gene>
    <name evidence="6" type="ORF">GWP43_06765</name>
</gene>
<keyword evidence="1" id="KW-0805">Transcription regulation</keyword>
<dbReference type="InterPro" id="IPR009057">
    <property type="entry name" value="Homeodomain-like_sf"/>
</dbReference>
<evidence type="ECO:0000313" key="6">
    <source>
        <dbReference type="EMBL" id="QHX43192.1"/>
    </source>
</evidence>
<reference evidence="6 7" key="1">
    <citation type="submission" date="2020-01" db="EMBL/GenBank/DDBJ databases">
        <title>Complete genome sequence of a human oral phylogroup 1 Treponema sp. strain ATCC 700766, originally isolated from periodontitis dental plaque.</title>
        <authorList>
            <person name="Chan Y."/>
            <person name="Huo Y.-B."/>
            <person name="Yu X.-L."/>
            <person name="Zeng H."/>
            <person name="Leung W.-K."/>
            <person name="Watt R.M."/>
        </authorList>
    </citation>
    <scope>NUCLEOTIDE SEQUENCE [LARGE SCALE GENOMIC DNA]</scope>
    <source>
        <strain evidence="6 7">OMZ 804</strain>
    </source>
</reference>